<dbReference type="PANTHER" id="PTHR33507:SF4">
    <property type="entry name" value="NODULATION COMPETITIVENESS PROTEIN NFED"/>
    <property type="match status" value="1"/>
</dbReference>
<name>A4A208_9BACT</name>
<evidence type="ECO:0000256" key="1">
    <source>
        <dbReference type="ARBA" id="ARBA00004141"/>
    </source>
</evidence>
<proteinExistence type="predicted"/>
<evidence type="ECO:0000256" key="4">
    <source>
        <dbReference type="ARBA" id="ARBA00023136"/>
    </source>
</evidence>
<dbReference type="AlphaFoldDB" id="A4A208"/>
<dbReference type="GO" id="GO:0016020">
    <property type="term" value="C:membrane"/>
    <property type="evidence" value="ECO:0007669"/>
    <property type="project" value="UniProtKB-SubCell"/>
</dbReference>
<keyword evidence="3 6" id="KW-1133">Transmembrane helix</keyword>
<dbReference type="Proteomes" id="UP000004358">
    <property type="component" value="Unassembled WGS sequence"/>
</dbReference>
<organism evidence="8 9">
    <name type="scientific">Blastopirellula marina DSM 3645</name>
    <dbReference type="NCBI Taxonomy" id="314230"/>
    <lineage>
        <taxon>Bacteria</taxon>
        <taxon>Pseudomonadati</taxon>
        <taxon>Planctomycetota</taxon>
        <taxon>Planctomycetia</taxon>
        <taxon>Pirellulales</taxon>
        <taxon>Pirellulaceae</taxon>
        <taxon>Blastopirellula</taxon>
    </lineage>
</organism>
<dbReference type="EMBL" id="AANZ01000040">
    <property type="protein sequence ID" value="EAQ77194.1"/>
    <property type="molecule type" value="Genomic_DNA"/>
</dbReference>
<feature type="domain" description="NfeD-like C-terminal" evidence="7">
    <location>
        <begin position="105"/>
        <end position="158"/>
    </location>
</feature>
<dbReference type="PANTHER" id="PTHR33507">
    <property type="entry name" value="INNER MEMBRANE PROTEIN YBBJ"/>
    <property type="match status" value="1"/>
</dbReference>
<reference evidence="8 9" key="1">
    <citation type="submission" date="2006-02" db="EMBL/GenBank/DDBJ databases">
        <authorList>
            <person name="Amann R."/>
            <person name="Ferriera S."/>
            <person name="Johnson J."/>
            <person name="Kravitz S."/>
            <person name="Halpern A."/>
            <person name="Remington K."/>
            <person name="Beeson K."/>
            <person name="Tran B."/>
            <person name="Rogers Y.-H."/>
            <person name="Friedman R."/>
            <person name="Venter J.C."/>
        </authorList>
    </citation>
    <scope>NUCLEOTIDE SEQUENCE [LARGE SCALE GENOMIC DNA]</scope>
    <source>
        <strain evidence="8 9">DSM 3645</strain>
    </source>
</reference>
<keyword evidence="2 6" id="KW-0812">Transmembrane</keyword>
<dbReference type="HOGENOM" id="CLU_087257_1_0_0"/>
<feature type="region of interest" description="Disordered" evidence="5">
    <location>
        <begin position="163"/>
        <end position="197"/>
    </location>
</feature>
<dbReference type="InterPro" id="IPR052165">
    <property type="entry name" value="Membrane_assoc_protease"/>
</dbReference>
<dbReference type="eggNOG" id="COG1030">
    <property type="taxonomic scope" value="Bacteria"/>
</dbReference>
<sequence length="197" mass="21021">MSPIYFALILMVIALGLIFLEFLLPSAGILGVLAFFTMLSSIGWAYYYCGPTVGTIFLGVAVIAMPVVFGMAVKFWPHTPIGKLVLLNTPAHTKEEEAEKEHLTRLVGKLGVATCTLLPGGYADIEGESWNVISESGAIESGEKIEVVEVDGTRIVVVRAEDQSPGAATAADNTAADDPFRQPIDSLGIDSFEDPFA</sequence>
<evidence type="ECO:0000313" key="9">
    <source>
        <dbReference type="Proteomes" id="UP000004358"/>
    </source>
</evidence>
<keyword evidence="4 6" id="KW-0472">Membrane</keyword>
<accession>A4A208</accession>
<dbReference type="Gene3D" id="2.40.50.140">
    <property type="entry name" value="Nucleic acid-binding proteins"/>
    <property type="match status" value="1"/>
</dbReference>
<evidence type="ECO:0000256" key="3">
    <source>
        <dbReference type="ARBA" id="ARBA00022989"/>
    </source>
</evidence>
<feature type="transmembrane region" description="Helical" evidence="6">
    <location>
        <begin position="29"/>
        <end position="47"/>
    </location>
</feature>
<evidence type="ECO:0000256" key="5">
    <source>
        <dbReference type="SAM" id="MobiDB-lite"/>
    </source>
</evidence>
<feature type="transmembrane region" description="Helical" evidence="6">
    <location>
        <begin position="53"/>
        <end position="73"/>
    </location>
</feature>
<dbReference type="STRING" id="314230.DSM3645_13168"/>
<dbReference type="Pfam" id="PF01957">
    <property type="entry name" value="NfeD"/>
    <property type="match status" value="1"/>
</dbReference>
<feature type="compositionally biased region" description="Low complexity" evidence="5">
    <location>
        <begin position="167"/>
        <end position="177"/>
    </location>
</feature>
<dbReference type="InterPro" id="IPR012340">
    <property type="entry name" value="NA-bd_OB-fold"/>
</dbReference>
<evidence type="ECO:0000256" key="2">
    <source>
        <dbReference type="ARBA" id="ARBA00022692"/>
    </source>
</evidence>
<evidence type="ECO:0000256" key="6">
    <source>
        <dbReference type="SAM" id="Phobius"/>
    </source>
</evidence>
<gene>
    <name evidence="8" type="ORF">DSM3645_13168</name>
</gene>
<protein>
    <recommendedName>
        <fullName evidence="7">NfeD-like C-terminal domain-containing protein</fullName>
    </recommendedName>
</protein>
<dbReference type="OrthoDB" id="283587at2"/>
<dbReference type="RefSeq" id="WP_002650532.1">
    <property type="nucleotide sequence ID" value="NZ_CH672376.1"/>
</dbReference>
<evidence type="ECO:0000259" key="7">
    <source>
        <dbReference type="Pfam" id="PF01957"/>
    </source>
</evidence>
<comment type="caution">
    <text evidence="8">The sequence shown here is derived from an EMBL/GenBank/DDBJ whole genome shotgun (WGS) entry which is preliminary data.</text>
</comment>
<dbReference type="InterPro" id="IPR002810">
    <property type="entry name" value="NfeD-like_C"/>
</dbReference>
<evidence type="ECO:0000313" key="8">
    <source>
        <dbReference type="EMBL" id="EAQ77194.1"/>
    </source>
</evidence>
<feature type="transmembrane region" description="Helical" evidence="6">
    <location>
        <begin position="6"/>
        <end position="24"/>
    </location>
</feature>
<comment type="subcellular location">
    <subcellularLocation>
        <location evidence="1">Membrane</location>
        <topology evidence="1">Multi-pass membrane protein</topology>
    </subcellularLocation>
</comment>
<dbReference type="SUPFAM" id="SSF141322">
    <property type="entry name" value="NfeD domain-like"/>
    <property type="match status" value="1"/>
</dbReference>